<dbReference type="PANTHER" id="PTHR42753">
    <property type="entry name" value="MITOCHONDRIAL RIBOSOME PROTEIN L39/PROLYL-TRNA LIGASE FAMILY MEMBER"/>
    <property type="match status" value="1"/>
</dbReference>
<evidence type="ECO:0000256" key="1">
    <source>
        <dbReference type="ARBA" id="ARBA00004496"/>
    </source>
</evidence>
<comment type="caution">
    <text evidence="12">The sequence shown here is derived from an EMBL/GenBank/DDBJ whole genome shotgun (WGS) entry which is preliminary data.</text>
</comment>
<dbReference type="InterPro" id="IPR036754">
    <property type="entry name" value="YbaK/aa-tRNA-synt-asso_dom_sf"/>
</dbReference>
<reference evidence="13" key="1">
    <citation type="journal article" date="2019" name="Int. J. Syst. Evol. Microbiol.">
        <title>The Global Catalogue of Microorganisms (GCM) 10K type strain sequencing project: providing services to taxonomists for standard genome sequencing and annotation.</title>
        <authorList>
            <consortium name="The Broad Institute Genomics Platform"/>
            <consortium name="The Broad Institute Genome Sequencing Center for Infectious Disease"/>
            <person name="Wu L."/>
            <person name="Ma J."/>
        </authorList>
    </citation>
    <scope>NUCLEOTIDE SEQUENCE [LARGE SCALE GENOMIC DNA]</scope>
    <source>
        <strain evidence="13">JCM 14370</strain>
    </source>
</reference>
<dbReference type="Pfam" id="PF04073">
    <property type="entry name" value="tRNA_edit"/>
    <property type="match status" value="1"/>
</dbReference>
<evidence type="ECO:0000259" key="11">
    <source>
        <dbReference type="PROSITE" id="PS50862"/>
    </source>
</evidence>
<dbReference type="InterPro" id="IPR044140">
    <property type="entry name" value="ProRS_anticodon_short"/>
</dbReference>
<dbReference type="SUPFAM" id="SSF52954">
    <property type="entry name" value="Class II aaRS ABD-related"/>
    <property type="match status" value="1"/>
</dbReference>
<dbReference type="SUPFAM" id="SSF55826">
    <property type="entry name" value="YbaK/ProRS associated domain"/>
    <property type="match status" value="1"/>
</dbReference>
<dbReference type="EC" id="6.1.1.15" evidence="10"/>
<evidence type="ECO:0000256" key="10">
    <source>
        <dbReference type="HAMAP-Rule" id="MF_01569"/>
    </source>
</evidence>
<keyword evidence="7 10" id="KW-0648">Protein biosynthesis</keyword>
<evidence type="ECO:0000256" key="2">
    <source>
        <dbReference type="ARBA" id="ARBA00011738"/>
    </source>
</evidence>
<dbReference type="InterPro" id="IPR050062">
    <property type="entry name" value="Pro-tRNA_synthetase"/>
</dbReference>
<evidence type="ECO:0000256" key="9">
    <source>
        <dbReference type="ARBA" id="ARBA00047671"/>
    </source>
</evidence>
<dbReference type="EMBL" id="BMOD01000010">
    <property type="protein sequence ID" value="GGJ40796.1"/>
    <property type="molecule type" value="Genomic_DNA"/>
</dbReference>
<comment type="domain">
    <text evidence="10">Consists of three domains: the N-terminal catalytic domain, the editing domain and the C-terminal anticodon-binding domain.</text>
</comment>
<dbReference type="PROSITE" id="PS50862">
    <property type="entry name" value="AA_TRNA_LIGASE_II"/>
    <property type="match status" value="1"/>
</dbReference>
<evidence type="ECO:0000256" key="4">
    <source>
        <dbReference type="ARBA" id="ARBA00022598"/>
    </source>
</evidence>
<comment type="subunit">
    <text evidence="2 10">Homodimer.</text>
</comment>
<dbReference type="InterPro" id="IPR004500">
    <property type="entry name" value="Pro-tRNA-synth_IIa_bac-type"/>
</dbReference>
<evidence type="ECO:0000256" key="6">
    <source>
        <dbReference type="ARBA" id="ARBA00022840"/>
    </source>
</evidence>
<name>A0ABQ2D111_9DEIO</name>
<dbReference type="CDD" id="cd00861">
    <property type="entry name" value="ProRS_anticodon_short"/>
    <property type="match status" value="1"/>
</dbReference>
<dbReference type="PANTHER" id="PTHR42753:SF2">
    <property type="entry name" value="PROLINE--TRNA LIGASE"/>
    <property type="match status" value="1"/>
</dbReference>
<dbReference type="CDD" id="cd00779">
    <property type="entry name" value="ProRS_core_prok"/>
    <property type="match status" value="1"/>
</dbReference>
<dbReference type="PRINTS" id="PR01046">
    <property type="entry name" value="TRNASYNTHPRO"/>
</dbReference>
<keyword evidence="5 10" id="KW-0547">Nucleotide-binding</keyword>
<evidence type="ECO:0000256" key="7">
    <source>
        <dbReference type="ARBA" id="ARBA00022917"/>
    </source>
</evidence>
<comment type="subcellular location">
    <subcellularLocation>
        <location evidence="1 10">Cytoplasm</location>
    </subcellularLocation>
</comment>
<dbReference type="NCBIfam" id="TIGR00409">
    <property type="entry name" value="proS_fam_II"/>
    <property type="match status" value="1"/>
</dbReference>
<dbReference type="InterPro" id="IPR033730">
    <property type="entry name" value="ProRS_core_prok"/>
</dbReference>
<comment type="catalytic activity">
    <reaction evidence="9 10">
        <text>tRNA(Pro) + L-proline + ATP = L-prolyl-tRNA(Pro) + AMP + diphosphate</text>
        <dbReference type="Rhea" id="RHEA:14305"/>
        <dbReference type="Rhea" id="RHEA-COMP:9700"/>
        <dbReference type="Rhea" id="RHEA-COMP:9702"/>
        <dbReference type="ChEBI" id="CHEBI:30616"/>
        <dbReference type="ChEBI" id="CHEBI:33019"/>
        <dbReference type="ChEBI" id="CHEBI:60039"/>
        <dbReference type="ChEBI" id="CHEBI:78442"/>
        <dbReference type="ChEBI" id="CHEBI:78532"/>
        <dbReference type="ChEBI" id="CHEBI:456215"/>
        <dbReference type="EC" id="6.1.1.15"/>
    </reaction>
</comment>
<dbReference type="InterPro" id="IPR004154">
    <property type="entry name" value="Anticodon-bd"/>
</dbReference>
<dbReference type="Pfam" id="PF00587">
    <property type="entry name" value="tRNA-synt_2b"/>
    <property type="match status" value="1"/>
</dbReference>
<evidence type="ECO:0000256" key="8">
    <source>
        <dbReference type="ARBA" id="ARBA00023146"/>
    </source>
</evidence>
<dbReference type="SUPFAM" id="SSF55681">
    <property type="entry name" value="Class II aaRS and biotin synthetases"/>
    <property type="match status" value="1"/>
</dbReference>
<dbReference type="Pfam" id="PF03129">
    <property type="entry name" value="HGTP_anticodon"/>
    <property type="match status" value="1"/>
</dbReference>
<dbReference type="InterPro" id="IPR023717">
    <property type="entry name" value="Pro-tRNA-Synthase_IIa_type1"/>
</dbReference>
<organism evidence="12 13">
    <name type="scientific">Deinococcus roseus</name>
    <dbReference type="NCBI Taxonomy" id="392414"/>
    <lineage>
        <taxon>Bacteria</taxon>
        <taxon>Thermotogati</taxon>
        <taxon>Deinococcota</taxon>
        <taxon>Deinococci</taxon>
        <taxon>Deinococcales</taxon>
        <taxon>Deinococcaceae</taxon>
        <taxon>Deinococcus</taxon>
    </lineage>
</organism>
<dbReference type="NCBIfam" id="NF006625">
    <property type="entry name" value="PRK09194.1"/>
    <property type="match status" value="1"/>
</dbReference>
<gene>
    <name evidence="10 12" type="primary">proS</name>
    <name evidence="12" type="ORF">GCM10008938_28540</name>
</gene>
<dbReference type="InterPro" id="IPR036621">
    <property type="entry name" value="Anticodon-bd_dom_sf"/>
</dbReference>
<dbReference type="InterPro" id="IPR002316">
    <property type="entry name" value="Pro-tRNA-ligase_IIa"/>
</dbReference>
<dbReference type="InterPro" id="IPR006195">
    <property type="entry name" value="aa-tRNA-synth_II"/>
</dbReference>
<dbReference type="InterPro" id="IPR002314">
    <property type="entry name" value="aa-tRNA-synt_IIb"/>
</dbReference>
<accession>A0ABQ2D111</accession>
<dbReference type="GO" id="GO:0016874">
    <property type="term" value="F:ligase activity"/>
    <property type="evidence" value="ECO:0007669"/>
    <property type="project" value="UniProtKB-KW"/>
</dbReference>
<keyword evidence="8 10" id="KW-0030">Aminoacyl-tRNA synthetase</keyword>
<feature type="domain" description="Aminoacyl-transfer RNA synthetases class-II family profile" evidence="11">
    <location>
        <begin position="33"/>
        <end position="497"/>
    </location>
</feature>
<comment type="function">
    <text evidence="10">Catalyzes the attachment of proline to tRNA(Pro) in a two-step reaction: proline is first activated by ATP to form Pro-AMP and then transferred to the acceptor end of tRNA(Pro). As ProRS can inadvertently accommodate and process non-cognate amino acids such as alanine and cysteine, to avoid such errors it has two additional distinct editing activities against alanine. One activity is designated as 'pretransfer' editing and involves the tRNA(Pro)-independent hydrolysis of activated Ala-AMP. The other activity is designated 'posttransfer' editing and involves deacylation of mischarged Ala-tRNA(Pro). The misacylated Cys-tRNA(Pro) is not edited by ProRS.</text>
</comment>
<sequence length="602" mass="67029">MRLSQSFFYTLRETPSDAEIKSHQLLLRAGFIRKLGSGSYAYLPLMQRVIHKIEAIVRAELERIQAQECLLPQLHPEDLWQESGRLAAYQSEGILFHLQDRHKRGQVLAPTHEEAVTLAVKDVLKSHRQYPAHLFQIQTKFRDEIRPRFGLMRAREFIMADSYSFHTSAESLEDTYQQVGTVYQRIFERLGLNVVAVEADSGAMGGQKSREFMVLTGAGEDEVLYTQDGLYAANAEKADSLFSPPIKSRFTEHHKHHTPNTPTIASLCAFMDCDPTQVVKNVLYQAIFACEVLVPVLVSIRGDQEVNSTKLSNVLSEMFSGLGGLQSLEVPTAEQLQEWTTGELPLGYIAPDLPDSLIAFREGVHGQFARITDFTVSELENFVTGANEPDHHVYGANWGGNFSLGYLADVRLAKVGDRARHDPEQLLQSARGVEVGHIFQLGDRYADRLGLRYQDAQGHAQIPLMGCYGLGITRLAQAIAEQSHDENGIVWTLASAPYQVILTVANMADPAQAETGLTLYQEFRQAGLEVMLDDRDERAGVKFKDADLIGIPYRVVVGKGVQQSLVELVIRQTGEKQQVAIEDVQLVLLGLCVDRKPSSGVL</sequence>
<dbReference type="CDD" id="cd04334">
    <property type="entry name" value="ProRS-INS"/>
    <property type="match status" value="1"/>
</dbReference>
<dbReference type="InterPro" id="IPR007214">
    <property type="entry name" value="YbaK/aa-tRNA-synth-assoc-dom"/>
</dbReference>
<dbReference type="Gene3D" id="3.30.930.10">
    <property type="entry name" value="Bira Bifunctional Protein, Domain 2"/>
    <property type="match status" value="2"/>
</dbReference>
<dbReference type="Gene3D" id="3.90.960.10">
    <property type="entry name" value="YbaK/aminoacyl-tRNA synthetase-associated domain"/>
    <property type="match status" value="1"/>
</dbReference>
<keyword evidence="6 10" id="KW-0067">ATP-binding</keyword>
<keyword evidence="4 10" id="KW-0436">Ligase</keyword>
<dbReference type="RefSeq" id="WP_189003376.1">
    <property type="nucleotide sequence ID" value="NZ_BMOD01000010.1"/>
</dbReference>
<proteinExistence type="inferred from homology"/>
<comment type="similarity">
    <text evidence="10">Belongs to the class-II aminoacyl-tRNA synthetase family. ProS type 1 subfamily.</text>
</comment>
<evidence type="ECO:0000313" key="12">
    <source>
        <dbReference type="EMBL" id="GGJ40796.1"/>
    </source>
</evidence>
<evidence type="ECO:0000313" key="13">
    <source>
        <dbReference type="Proteomes" id="UP000632222"/>
    </source>
</evidence>
<keyword evidence="13" id="KW-1185">Reference proteome</keyword>
<dbReference type="InterPro" id="IPR045864">
    <property type="entry name" value="aa-tRNA-synth_II/BPL/LPL"/>
</dbReference>
<keyword evidence="3 10" id="KW-0963">Cytoplasm</keyword>
<evidence type="ECO:0000256" key="3">
    <source>
        <dbReference type="ARBA" id="ARBA00022490"/>
    </source>
</evidence>
<evidence type="ECO:0000256" key="5">
    <source>
        <dbReference type="ARBA" id="ARBA00022741"/>
    </source>
</evidence>
<protein>
    <recommendedName>
        <fullName evidence="10">Proline--tRNA ligase</fullName>
        <ecNumber evidence="10">6.1.1.15</ecNumber>
    </recommendedName>
    <alternativeName>
        <fullName evidence="10">Prolyl-tRNA synthetase</fullName>
        <shortName evidence="10">ProRS</shortName>
    </alternativeName>
</protein>
<dbReference type="Gene3D" id="3.40.50.800">
    <property type="entry name" value="Anticodon-binding domain"/>
    <property type="match status" value="1"/>
</dbReference>
<dbReference type="HAMAP" id="MF_01569">
    <property type="entry name" value="Pro_tRNA_synth_type1"/>
    <property type="match status" value="1"/>
</dbReference>
<dbReference type="Proteomes" id="UP000632222">
    <property type="component" value="Unassembled WGS sequence"/>
</dbReference>